<protein>
    <recommendedName>
        <fullName evidence="3">Sporulation membrane protein YtrI C-terminal domain-containing protein</fullName>
    </recommendedName>
</protein>
<organism evidence="4 5">
    <name type="scientific">Paenibacillus nanensis</name>
    <dbReference type="NCBI Taxonomy" id="393251"/>
    <lineage>
        <taxon>Bacteria</taxon>
        <taxon>Bacillati</taxon>
        <taxon>Bacillota</taxon>
        <taxon>Bacilli</taxon>
        <taxon>Bacillales</taxon>
        <taxon>Paenibacillaceae</taxon>
        <taxon>Paenibacillus</taxon>
    </lineage>
</organism>
<feature type="transmembrane region" description="Helical" evidence="2">
    <location>
        <begin position="15"/>
        <end position="36"/>
    </location>
</feature>
<proteinExistence type="predicted"/>
<keyword evidence="5" id="KW-1185">Reference proteome</keyword>
<evidence type="ECO:0000256" key="1">
    <source>
        <dbReference type="SAM" id="Coils"/>
    </source>
</evidence>
<feature type="coiled-coil region" evidence="1">
    <location>
        <begin position="38"/>
        <end position="65"/>
    </location>
</feature>
<keyword evidence="2" id="KW-0812">Transmembrane</keyword>
<keyword evidence="2" id="KW-0472">Membrane</keyword>
<dbReference type="InterPro" id="IPR058620">
    <property type="entry name" value="YtrI_C"/>
</dbReference>
<name>A0A3A1UK86_9BACL</name>
<dbReference type="RefSeq" id="WP_119603120.1">
    <property type="nucleotide sequence ID" value="NZ_QXQA01000028.1"/>
</dbReference>
<accession>A0A3A1UK86</accession>
<sequence length="169" mass="19640">MRVPPFERFVRGMQLFGALLLGMVLGAVVLNSLFVAQFQALYETQKELEDKLEQYEQDLDMLTQYKNQHTVIKSVQLRLEHDGNKRVKLDKVTEAELIRRVKEDLAIFIGRNIYDIDSDAKLTRQLLGEKIYTDVNGKDFTVELRTVLLSEYKLQIWMTASPYVRPPTS</sequence>
<evidence type="ECO:0000256" key="2">
    <source>
        <dbReference type="SAM" id="Phobius"/>
    </source>
</evidence>
<keyword evidence="1" id="KW-0175">Coiled coil</keyword>
<evidence type="ECO:0000313" key="5">
    <source>
        <dbReference type="Proteomes" id="UP000266482"/>
    </source>
</evidence>
<dbReference type="EMBL" id="QXQA01000028">
    <property type="protein sequence ID" value="RIX46334.1"/>
    <property type="molecule type" value="Genomic_DNA"/>
</dbReference>
<evidence type="ECO:0000313" key="4">
    <source>
        <dbReference type="EMBL" id="RIX46334.1"/>
    </source>
</evidence>
<comment type="caution">
    <text evidence="4">The sequence shown here is derived from an EMBL/GenBank/DDBJ whole genome shotgun (WGS) entry which is preliminary data.</text>
</comment>
<evidence type="ECO:0000259" key="3">
    <source>
        <dbReference type="Pfam" id="PF26347"/>
    </source>
</evidence>
<gene>
    <name evidence="4" type="ORF">D3P08_26385</name>
</gene>
<dbReference type="AlphaFoldDB" id="A0A3A1UK86"/>
<dbReference type="Proteomes" id="UP000266482">
    <property type="component" value="Unassembled WGS sequence"/>
</dbReference>
<feature type="domain" description="Sporulation membrane protein YtrI C-terminal" evidence="3">
    <location>
        <begin position="83"/>
        <end position="160"/>
    </location>
</feature>
<keyword evidence="2" id="KW-1133">Transmembrane helix</keyword>
<reference evidence="4 5" key="1">
    <citation type="submission" date="2018-09" db="EMBL/GenBank/DDBJ databases">
        <title>Paenibacillus aracenensis nov. sp. isolated from a cave in southern Spain.</title>
        <authorList>
            <person name="Jurado V."/>
            <person name="Gutierrez-Patricio S."/>
            <person name="Gonzalez-Pimentel J.L."/>
            <person name="Miller A.Z."/>
            <person name="Laiz L."/>
            <person name="Saiz-Jimenez C."/>
        </authorList>
    </citation>
    <scope>NUCLEOTIDE SEQUENCE [LARGE SCALE GENOMIC DNA]</scope>
    <source>
        <strain evidence="4 5">DSM 22867</strain>
    </source>
</reference>
<dbReference type="OrthoDB" id="2655161at2"/>
<dbReference type="Pfam" id="PF26347">
    <property type="entry name" value="YtrI_sporulation"/>
    <property type="match status" value="1"/>
</dbReference>